<evidence type="ECO:0000259" key="1">
    <source>
        <dbReference type="SMART" id="SM00065"/>
    </source>
</evidence>
<feature type="domain" description="GAF" evidence="1">
    <location>
        <begin position="180"/>
        <end position="325"/>
    </location>
</feature>
<dbReference type="RefSeq" id="WP_044348790.1">
    <property type="nucleotide sequence ID" value="NZ_AZAC01000014.1"/>
</dbReference>
<dbReference type="Gene3D" id="3.30.450.40">
    <property type="match status" value="2"/>
</dbReference>
<sequence>MPGQQFWLSLLKSCEAVHASLDLKKTQKTIVENARDLFEAKAAAIMLFDMADGSLKISESYGLSREYLDKGPISPDRSLQETILGSAVVVTDVATDSKVQYRQAAAREGILSIVGLPLSLGSIMAGSLRLYYDKPMEFSREELEGMQSFANQAGQALRKNFYFESIKETTEIHRMPALYSFNKTMERLLKAAAQSAHAKGCALWLVNRETKALDLIKSVGLSEKYISKGSISQDKSLGEVSSQAPVCVTCVLDDERVQYPEQAAEEKIESIIGLPVFAGDTVVGALRFYYLFEFIPDEGDYAWMSAMAAHVGSALTKNQLMIKLKADSDDYQDLLEDMHAKHYRTDLALKD</sequence>
<feature type="domain" description="GAF" evidence="1">
    <location>
        <begin position="22"/>
        <end position="167"/>
    </location>
</feature>
<dbReference type="STRING" id="1429043.X474_12030"/>
<dbReference type="EMBL" id="AZAC01000014">
    <property type="protein sequence ID" value="KIX13906.1"/>
    <property type="molecule type" value="Genomic_DNA"/>
</dbReference>
<dbReference type="OrthoDB" id="9765588at2"/>
<reference evidence="2 3" key="1">
    <citation type="submission" date="2013-11" db="EMBL/GenBank/DDBJ databases">
        <title>Metagenomic analysis of a methanogenic consortium involved in long chain n-alkane degradation.</title>
        <authorList>
            <person name="Davidova I.A."/>
            <person name="Callaghan A.V."/>
            <person name="Wawrik B."/>
            <person name="Pruitt S."/>
            <person name="Marks C."/>
            <person name="Duncan K.E."/>
            <person name="Suflita J.M."/>
        </authorList>
    </citation>
    <scope>NUCLEOTIDE SEQUENCE [LARGE SCALE GENOMIC DNA]</scope>
    <source>
        <strain evidence="2 3">SPR</strain>
    </source>
</reference>
<name>A0A0D2JE34_9BACT</name>
<dbReference type="InterPro" id="IPR029016">
    <property type="entry name" value="GAF-like_dom_sf"/>
</dbReference>
<dbReference type="Proteomes" id="UP000032233">
    <property type="component" value="Unassembled WGS sequence"/>
</dbReference>
<dbReference type="Pfam" id="PF13185">
    <property type="entry name" value="GAF_2"/>
    <property type="match status" value="1"/>
</dbReference>
<dbReference type="InterPro" id="IPR003018">
    <property type="entry name" value="GAF"/>
</dbReference>
<protein>
    <recommendedName>
        <fullName evidence="1">GAF domain-containing protein</fullName>
    </recommendedName>
</protein>
<evidence type="ECO:0000313" key="3">
    <source>
        <dbReference type="Proteomes" id="UP000032233"/>
    </source>
</evidence>
<proteinExistence type="predicted"/>
<comment type="caution">
    <text evidence="2">The sequence shown here is derived from an EMBL/GenBank/DDBJ whole genome shotgun (WGS) entry which is preliminary data.</text>
</comment>
<dbReference type="SUPFAM" id="SSF55781">
    <property type="entry name" value="GAF domain-like"/>
    <property type="match status" value="2"/>
</dbReference>
<dbReference type="SMART" id="SM00065">
    <property type="entry name" value="GAF"/>
    <property type="match status" value="2"/>
</dbReference>
<gene>
    <name evidence="2" type="ORF">X474_12030</name>
</gene>
<dbReference type="AlphaFoldDB" id="A0A0D2JE34"/>
<keyword evidence="3" id="KW-1185">Reference proteome</keyword>
<evidence type="ECO:0000313" key="2">
    <source>
        <dbReference type="EMBL" id="KIX13906.1"/>
    </source>
</evidence>
<accession>A0A0D2JE34</accession>
<organism evidence="2 3">
    <name type="scientific">Dethiosulfatarculus sandiegensis</name>
    <dbReference type="NCBI Taxonomy" id="1429043"/>
    <lineage>
        <taxon>Bacteria</taxon>
        <taxon>Pseudomonadati</taxon>
        <taxon>Thermodesulfobacteriota</taxon>
        <taxon>Desulfarculia</taxon>
        <taxon>Desulfarculales</taxon>
        <taxon>Desulfarculaceae</taxon>
        <taxon>Dethiosulfatarculus</taxon>
    </lineage>
</organism>
<dbReference type="InParanoid" id="A0A0D2JE34"/>
<dbReference type="Pfam" id="PF01590">
    <property type="entry name" value="GAF"/>
    <property type="match status" value="1"/>
</dbReference>